<dbReference type="GO" id="GO:0006352">
    <property type="term" value="P:DNA-templated transcription initiation"/>
    <property type="evidence" value="ECO:0007669"/>
    <property type="project" value="InterPro"/>
</dbReference>
<comment type="similarity">
    <text evidence="1 6">Belongs to the sigma-70 factor family. ECF subfamily.</text>
</comment>
<keyword evidence="5 6" id="KW-0804">Transcription</keyword>
<accession>A0A398CQF6</accession>
<sequence length="213" mass="25229">MFFIEKCRVRRYRRRLLIGEEGKTIDSAWITRVQDGDTEAFRIIVEHYRDPLLRLLLPIVGDAKEAEDVLQETFVRIFLSLREYRGEGFVTWISRIAVRQAIDWRRKKGRRRETPEADVELRAEMVGAAAGIGLAAAAESPDERLLERERVDRFADRLGRLPSRYRDVVQAYYVEEKSYQEIADREGIAAKTVESRLYRARRWMRDHWKEEPE</sequence>
<evidence type="ECO:0000256" key="1">
    <source>
        <dbReference type="ARBA" id="ARBA00010641"/>
    </source>
</evidence>
<evidence type="ECO:0000259" key="8">
    <source>
        <dbReference type="Pfam" id="PF08281"/>
    </source>
</evidence>
<dbReference type="RefSeq" id="WP_119150087.1">
    <property type="nucleotide sequence ID" value="NZ_JBHSOV010000009.1"/>
</dbReference>
<dbReference type="GO" id="GO:0006950">
    <property type="term" value="P:response to stress"/>
    <property type="evidence" value="ECO:0007669"/>
    <property type="project" value="UniProtKB-ARBA"/>
</dbReference>
<keyword evidence="10" id="KW-1185">Reference proteome</keyword>
<comment type="caution">
    <text evidence="9">The sequence shown here is derived from an EMBL/GenBank/DDBJ whole genome shotgun (WGS) entry which is preliminary data.</text>
</comment>
<dbReference type="InterPro" id="IPR014284">
    <property type="entry name" value="RNA_pol_sigma-70_dom"/>
</dbReference>
<dbReference type="EMBL" id="QXJM01000039">
    <property type="protein sequence ID" value="RIE02047.1"/>
    <property type="molecule type" value="Genomic_DNA"/>
</dbReference>
<dbReference type="InterPro" id="IPR039425">
    <property type="entry name" value="RNA_pol_sigma-70-like"/>
</dbReference>
<dbReference type="InterPro" id="IPR013325">
    <property type="entry name" value="RNA_pol_sigma_r2"/>
</dbReference>
<proteinExistence type="inferred from homology"/>
<dbReference type="PANTHER" id="PTHR43133">
    <property type="entry name" value="RNA POLYMERASE ECF-TYPE SIGMA FACTO"/>
    <property type="match status" value="1"/>
</dbReference>
<evidence type="ECO:0000256" key="5">
    <source>
        <dbReference type="ARBA" id="ARBA00023163"/>
    </source>
</evidence>
<dbReference type="Pfam" id="PF04542">
    <property type="entry name" value="Sigma70_r2"/>
    <property type="match status" value="1"/>
</dbReference>
<feature type="domain" description="RNA polymerase sigma-70 region 2" evidence="7">
    <location>
        <begin position="44"/>
        <end position="111"/>
    </location>
</feature>
<evidence type="ECO:0000256" key="2">
    <source>
        <dbReference type="ARBA" id="ARBA00023015"/>
    </source>
</evidence>
<gene>
    <name evidence="9" type="ORF">D3H35_14885</name>
</gene>
<dbReference type="Gene3D" id="1.10.1740.10">
    <property type="match status" value="1"/>
</dbReference>
<organism evidence="9 10">
    <name type="scientific">Cohnella faecalis</name>
    <dbReference type="NCBI Taxonomy" id="2315694"/>
    <lineage>
        <taxon>Bacteria</taxon>
        <taxon>Bacillati</taxon>
        <taxon>Bacillota</taxon>
        <taxon>Bacilli</taxon>
        <taxon>Bacillales</taxon>
        <taxon>Paenibacillaceae</taxon>
        <taxon>Cohnella</taxon>
    </lineage>
</organism>
<dbReference type="InterPro" id="IPR013249">
    <property type="entry name" value="RNA_pol_sigma70_r4_t2"/>
</dbReference>
<evidence type="ECO:0000313" key="10">
    <source>
        <dbReference type="Proteomes" id="UP000266340"/>
    </source>
</evidence>
<dbReference type="Gene3D" id="1.10.10.10">
    <property type="entry name" value="Winged helix-like DNA-binding domain superfamily/Winged helix DNA-binding domain"/>
    <property type="match status" value="1"/>
</dbReference>
<feature type="domain" description="RNA polymerase sigma factor 70 region 4 type 2" evidence="8">
    <location>
        <begin position="154"/>
        <end position="204"/>
    </location>
</feature>
<dbReference type="CDD" id="cd06171">
    <property type="entry name" value="Sigma70_r4"/>
    <property type="match status" value="1"/>
</dbReference>
<evidence type="ECO:0000256" key="6">
    <source>
        <dbReference type="RuleBase" id="RU000716"/>
    </source>
</evidence>
<keyword evidence="4 6" id="KW-0238">DNA-binding</keyword>
<dbReference type="GO" id="GO:0003677">
    <property type="term" value="F:DNA binding"/>
    <property type="evidence" value="ECO:0007669"/>
    <property type="project" value="UniProtKB-KW"/>
</dbReference>
<evidence type="ECO:0000313" key="9">
    <source>
        <dbReference type="EMBL" id="RIE02047.1"/>
    </source>
</evidence>
<dbReference type="NCBIfam" id="TIGR02937">
    <property type="entry name" value="sigma70-ECF"/>
    <property type="match status" value="1"/>
</dbReference>
<dbReference type="PROSITE" id="PS01063">
    <property type="entry name" value="SIGMA70_ECF"/>
    <property type="match status" value="1"/>
</dbReference>
<dbReference type="SUPFAM" id="SSF88946">
    <property type="entry name" value="Sigma2 domain of RNA polymerase sigma factors"/>
    <property type="match status" value="1"/>
</dbReference>
<evidence type="ECO:0000256" key="4">
    <source>
        <dbReference type="ARBA" id="ARBA00023125"/>
    </source>
</evidence>
<evidence type="ECO:0000259" key="7">
    <source>
        <dbReference type="Pfam" id="PF04542"/>
    </source>
</evidence>
<reference evidence="9 10" key="1">
    <citation type="submission" date="2018-09" db="EMBL/GenBank/DDBJ databases">
        <title>Cohnella cavernae sp. nov., isolated from a karst cave.</title>
        <authorList>
            <person name="Zhu H."/>
        </authorList>
    </citation>
    <scope>NUCLEOTIDE SEQUENCE [LARGE SCALE GENOMIC DNA]</scope>
    <source>
        <strain evidence="9 10">K2E09-144</strain>
    </source>
</reference>
<dbReference type="InterPro" id="IPR013324">
    <property type="entry name" value="RNA_pol_sigma_r3/r4-like"/>
</dbReference>
<dbReference type="Pfam" id="PF08281">
    <property type="entry name" value="Sigma70_r4_2"/>
    <property type="match status" value="1"/>
</dbReference>
<dbReference type="InterPro" id="IPR036388">
    <property type="entry name" value="WH-like_DNA-bd_sf"/>
</dbReference>
<dbReference type="GO" id="GO:0016987">
    <property type="term" value="F:sigma factor activity"/>
    <property type="evidence" value="ECO:0007669"/>
    <property type="project" value="UniProtKB-KW"/>
</dbReference>
<dbReference type="InterPro" id="IPR000838">
    <property type="entry name" value="RNA_pol_sigma70_ECF_CS"/>
</dbReference>
<protein>
    <recommendedName>
        <fullName evidence="6">RNA polymerase sigma factor</fullName>
    </recommendedName>
</protein>
<dbReference type="Proteomes" id="UP000266340">
    <property type="component" value="Unassembled WGS sequence"/>
</dbReference>
<name>A0A398CQF6_9BACL</name>
<keyword evidence="3 6" id="KW-0731">Sigma factor</keyword>
<dbReference type="InterPro" id="IPR007627">
    <property type="entry name" value="RNA_pol_sigma70_r2"/>
</dbReference>
<dbReference type="PANTHER" id="PTHR43133:SF8">
    <property type="entry name" value="RNA POLYMERASE SIGMA FACTOR HI_1459-RELATED"/>
    <property type="match status" value="1"/>
</dbReference>
<evidence type="ECO:0000256" key="3">
    <source>
        <dbReference type="ARBA" id="ARBA00023082"/>
    </source>
</evidence>
<dbReference type="AlphaFoldDB" id="A0A398CQF6"/>
<keyword evidence="2 6" id="KW-0805">Transcription regulation</keyword>
<dbReference type="SUPFAM" id="SSF88659">
    <property type="entry name" value="Sigma3 and sigma4 domains of RNA polymerase sigma factors"/>
    <property type="match status" value="1"/>
</dbReference>